<sequence>MDDDMAEEVFHAEIIETDINDLCRICGSTSDSPLIPIYDENGLAEDLASKIMLYLPIKVSEEDALPIKTCVNCTNGVLTWHLLYECCVDADRRFKAMFSEEQLIQPQPRKKSGKDKTYENTETSKPEENVNETNQVEEHEMEDVMFLKAEFGPEDEQYLEDETHLADGELEPKSDDQPVKRPASFESFLEPSSSSPIGSEFIVLDIQHDTRLNDAVDNKPYEEEQARPERQDNITHYVCPGTDCQIGYYSKSEFCAHLINAHKDNHELLIMLGQQSSQADKKTIRDARTVVDGRTMFKCPECDKMLSTSYCFKNHLRIHTNERPYICFFCNKSFRIYSGIVRHIQGTHLQLKKFTCEICNSKFTSRDNLRQHSFLHADDKPYVCDICGKGFKQKASLFLHSRTHLDSFPYKCAYCGKGFRFKTPMLYHLSIHTGEKANTCEICGKMFRLKNDLNQHRQLHSTEKPFKCTECPEAFKQKRYLSRHCKTHHANSSVISDLVEIKKIL</sequence>
<feature type="domain" description="C2H2-type" evidence="13">
    <location>
        <begin position="325"/>
        <end position="353"/>
    </location>
</feature>
<keyword evidence="16" id="KW-1185">Reference proteome</keyword>
<evidence type="ECO:0000256" key="4">
    <source>
        <dbReference type="ARBA" id="ARBA00022771"/>
    </source>
</evidence>
<evidence type="ECO:0000256" key="9">
    <source>
        <dbReference type="ARBA" id="ARBA00023242"/>
    </source>
</evidence>
<dbReference type="FunFam" id="3.30.160.60:FF:000045">
    <property type="entry name" value="ZFP69 zinc finger protein B"/>
    <property type="match status" value="1"/>
</dbReference>
<dbReference type="FunFam" id="3.30.160.60:FF:000624">
    <property type="entry name" value="zinc finger protein 697"/>
    <property type="match status" value="1"/>
</dbReference>
<dbReference type="GO" id="GO:0005634">
    <property type="term" value="C:nucleus"/>
    <property type="evidence" value="ECO:0007669"/>
    <property type="project" value="UniProtKB-SubCell"/>
</dbReference>
<feature type="binding site" evidence="11">
    <location>
        <position position="73"/>
    </location>
    <ligand>
        <name>Zn(2+)</name>
        <dbReference type="ChEBI" id="CHEBI:29105"/>
    </ligand>
</feature>
<feature type="compositionally biased region" description="Basic and acidic residues" evidence="12">
    <location>
        <begin position="168"/>
        <end position="179"/>
    </location>
</feature>
<evidence type="ECO:0000256" key="7">
    <source>
        <dbReference type="ARBA" id="ARBA00023125"/>
    </source>
</evidence>
<evidence type="ECO:0000259" key="14">
    <source>
        <dbReference type="PROSITE" id="PS51915"/>
    </source>
</evidence>
<keyword evidence="4 10" id="KW-0863">Zinc-finger</keyword>
<name>A0A7R8YWC7_HERIL</name>
<feature type="domain" description="C2H2-type" evidence="13">
    <location>
        <begin position="297"/>
        <end position="324"/>
    </location>
</feature>
<evidence type="ECO:0000256" key="1">
    <source>
        <dbReference type="ARBA" id="ARBA00004123"/>
    </source>
</evidence>
<evidence type="ECO:0000256" key="11">
    <source>
        <dbReference type="PROSITE-ProRule" id="PRU01263"/>
    </source>
</evidence>
<evidence type="ECO:0000256" key="10">
    <source>
        <dbReference type="PROSITE-ProRule" id="PRU00042"/>
    </source>
</evidence>
<evidence type="ECO:0000256" key="3">
    <source>
        <dbReference type="ARBA" id="ARBA00022737"/>
    </source>
</evidence>
<proteinExistence type="predicted"/>
<dbReference type="InterPro" id="IPR013087">
    <property type="entry name" value="Znf_C2H2_type"/>
</dbReference>
<feature type="domain" description="C2H2-type" evidence="13">
    <location>
        <begin position="438"/>
        <end position="465"/>
    </location>
</feature>
<dbReference type="Pfam" id="PF07776">
    <property type="entry name" value="zf-AD"/>
    <property type="match status" value="1"/>
</dbReference>
<dbReference type="Pfam" id="PF00096">
    <property type="entry name" value="zf-C2H2"/>
    <property type="match status" value="4"/>
</dbReference>
<organism evidence="15 16">
    <name type="scientific">Hermetia illucens</name>
    <name type="common">Black soldier fly</name>
    <dbReference type="NCBI Taxonomy" id="343691"/>
    <lineage>
        <taxon>Eukaryota</taxon>
        <taxon>Metazoa</taxon>
        <taxon>Ecdysozoa</taxon>
        <taxon>Arthropoda</taxon>
        <taxon>Hexapoda</taxon>
        <taxon>Insecta</taxon>
        <taxon>Pterygota</taxon>
        <taxon>Neoptera</taxon>
        <taxon>Endopterygota</taxon>
        <taxon>Diptera</taxon>
        <taxon>Brachycera</taxon>
        <taxon>Stratiomyomorpha</taxon>
        <taxon>Stratiomyidae</taxon>
        <taxon>Hermetiinae</taxon>
        <taxon>Hermetia</taxon>
    </lineage>
</organism>
<feature type="binding site" evidence="11">
    <location>
        <position position="23"/>
    </location>
    <ligand>
        <name>Zn(2+)</name>
        <dbReference type="ChEBI" id="CHEBI:29105"/>
    </ligand>
</feature>
<keyword evidence="5 11" id="KW-0862">Zinc</keyword>
<feature type="domain" description="C2H2-type" evidence="13">
    <location>
        <begin position="354"/>
        <end position="381"/>
    </location>
</feature>
<feature type="domain" description="C2H2-type" evidence="13">
    <location>
        <begin position="382"/>
        <end position="409"/>
    </location>
</feature>
<dbReference type="PROSITE" id="PS51915">
    <property type="entry name" value="ZAD"/>
    <property type="match status" value="1"/>
</dbReference>
<feature type="domain" description="C2H2-type" evidence="13">
    <location>
        <begin position="466"/>
        <end position="493"/>
    </location>
</feature>
<feature type="region of interest" description="Disordered" evidence="12">
    <location>
        <begin position="168"/>
        <end position="194"/>
    </location>
</feature>
<evidence type="ECO:0000259" key="13">
    <source>
        <dbReference type="PROSITE" id="PS50157"/>
    </source>
</evidence>
<dbReference type="SMART" id="SM00868">
    <property type="entry name" value="zf-AD"/>
    <property type="match status" value="1"/>
</dbReference>
<feature type="binding site" evidence="11">
    <location>
        <position position="26"/>
    </location>
    <ligand>
        <name>Zn(2+)</name>
        <dbReference type="ChEBI" id="CHEBI:29105"/>
    </ligand>
</feature>
<dbReference type="SMART" id="SM00355">
    <property type="entry name" value="ZnF_C2H2"/>
    <property type="match status" value="8"/>
</dbReference>
<dbReference type="Gene3D" id="3.40.1800.20">
    <property type="match status" value="1"/>
</dbReference>
<dbReference type="Proteomes" id="UP000594454">
    <property type="component" value="Chromosome 3"/>
</dbReference>
<evidence type="ECO:0000256" key="8">
    <source>
        <dbReference type="ARBA" id="ARBA00023163"/>
    </source>
</evidence>
<dbReference type="OrthoDB" id="9411774at2759"/>
<dbReference type="GO" id="GO:0000981">
    <property type="term" value="F:DNA-binding transcription factor activity, RNA polymerase II-specific"/>
    <property type="evidence" value="ECO:0007669"/>
    <property type="project" value="TreeGrafter"/>
</dbReference>
<keyword evidence="8" id="KW-0804">Transcription</keyword>
<dbReference type="InterPro" id="IPR012934">
    <property type="entry name" value="Znf_AD"/>
</dbReference>
<feature type="region of interest" description="Disordered" evidence="12">
    <location>
        <begin position="105"/>
        <end position="135"/>
    </location>
</feature>
<dbReference type="PANTHER" id="PTHR23226:SF416">
    <property type="entry name" value="FI01424P"/>
    <property type="match status" value="1"/>
</dbReference>
<dbReference type="SUPFAM" id="SSF57716">
    <property type="entry name" value="Glucocorticoid receptor-like (DNA-binding domain)"/>
    <property type="match status" value="1"/>
</dbReference>
<dbReference type="PROSITE" id="PS50157">
    <property type="entry name" value="ZINC_FINGER_C2H2_2"/>
    <property type="match status" value="7"/>
</dbReference>
<evidence type="ECO:0000313" key="16">
    <source>
        <dbReference type="Proteomes" id="UP000594454"/>
    </source>
</evidence>
<dbReference type="FunFam" id="3.30.160.60:FF:000446">
    <property type="entry name" value="Zinc finger protein"/>
    <property type="match status" value="2"/>
</dbReference>
<keyword evidence="6" id="KW-0805">Transcription regulation</keyword>
<dbReference type="Gene3D" id="3.30.160.60">
    <property type="entry name" value="Classic Zinc Finger"/>
    <property type="match status" value="6"/>
</dbReference>
<dbReference type="InterPro" id="IPR036236">
    <property type="entry name" value="Znf_C2H2_sf"/>
</dbReference>
<gene>
    <name evidence="15" type="ORF">HERILL_LOCUS7572</name>
</gene>
<dbReference type="FunFam" id="3.30.160.60:FF:001289">
    <property type="entry name" value="Zinc finger protein 574"/>
    <property type="match status" value="1"/>
</dbReference>
<keyword evidence="9" id="KW-0539">Nucleus</keyword>
<dbReference type="PANTHER" id="PTHR23226">
    <property type="entry name" value="ZINC FINGER AND SCAN DOMAIN-CONTAINING"/>
    <property type="match status" value="1"/>
</dbReference>
<dbReference type="EMBL" id="LR899011">
    <property type="protein sequence ID" value="CAD7084690.1"/>
    <property type="molecule type" value="Genomic_DNA"/>
</dbReference>
<dbReference type="SUPFAM" id="SSF57667">
    <property type="entry name" value="beta-beta-alpha zinc fingers"/>
    <property type="match status" value="4"/>
</dbReference>
<evidence type="ECO:0000256" key="2">
    <source>
        <dbReference type="ARBA" id="ARBA00022723"/>
    </source>
</evidence>
<dbReference type="GO" id="GO:0008270">
    <property type="term" value="F:zinc ion binding"/>
    <property type="evidence" value="ECO:0007669"/>
    <property type="project" value="UniProtKB-UniRule"/>
</dbReference>
<protein>
    <submittedName>
        <fullName evidence="15">Uncharacterized protein</fullName>
    </submittedName>
</protein>
<feature type="domain" description="C2H2-type" evidence="13">
    <location>
        <begin position="410"/>
        <end position="437"/>
    </location>
</feature>
<dbReference type="GO" id="GO:0000978">
    <property type="term" value="F:RNA polymerase II cis-regulatory region sequence-specific DNA binding"/>
    <property type="evidence" value="ECO:0007669"/>
    <property type="project" value="TreeGrafter"/>
</dbReference>
<comment type="subcellular location">
    <subcellularLocation>
        <location evidence="1">Nucleus</location>
    </subcellularLocation>
</comment>
<dbReference type="AlphaFoldDB" id="A0A7R8YWC7"/>
<feature type="compositionally biased region" description="Low complexity" evidence="12">
    <location>
        <begin position="182"/>
        <end position="194"/>
    </location>
</feature>
<feature type="domain" description="ZAD" evidence="14">
    <location>
        <begin position="21"/>
        <end position="97"/>
    </location>
</feature>
<accession>A0A7R8YWC7</accession>
<evidence type="ECO:0000256" key="5">
    <source>
        <dbReference type="ARBA" id="ARBA00022833"/>
    </source>
</evidence>
<feature type="compositionally biased region" description="Basic and acidic residues" evidence="12">
    <location>
        <begin position="114"/>
        <end position="128"/>
    </location>
</feature>
<feature type="binding site" evidence="11">
    <location>
        <position position="70"/>
    </location>
    <ligand>
        <name>Zn(2+)</name>
        <dbReference type="ChEBI" id="CHEBI:29105"/>
    </ligand>
</feature>
<keyword evidence="3" id="KW-0677">Repeat</keyword>
<keyword evidence="7" id="KW-0238">DNA-binding</keyword>
<evidence type="ECO:0000256" key="6">
    <source>
        <dbReference type="ARBA" id="ARBA00023015"/>
    </source>
</evidence>
<evidence type="ECO:0000256" key="12">
    <source>
        <dbReference type="SAM" id="MobiDB-lite"/>
    </source>
</evidence>
<reference evidence="15 16" key="1">
    <citation type="submission" date="2020-11" db="EMBL/GenBank/DDBJ databases">
        <authorList>
            <person name="Wallbank WR R."/>
            <person name="Pardo Diaz C."/>
            <person name="Kozak K."/>
            <person name="Martin S."/>
            <person name="Jiggins C."/>
            <person name="Moest M."/>
            <person name="Warren A I."/>
            <person name="Generalovic N T."/>
            <person name="Byers J.R.P. K."/>
            <person name="Montejo-Kovacevich G."/>
            <person name="Yen C E."/>
        </authorList>
    </citation>
    <scope>NUCLEOTIDE SEQUENCE [LARGE SCALE GENOMIC DNA]</scope>
</reference>
<keyword evidence="2 11" id="KW-0479">Metal-binding</keyword>
<evidence type="ECO:0000313" key="15">
    <source>
        <dbReference type="EMBL" id="CAD7084690.1"/>
    </source>
</evidence>
<dbReference type="PROSITE" id="PS00028">
    <property type="entry name" value="ZINC_FINGER_C2H2_1"/>
    <property type="match status" value="8"/>
</dbReference>